<protein>
    <submittedName>
        <fullName evidence="2">Uncharacterized protein</fullName>
    </submittedName>
</protein>
<organism evidence="2 3">
    <name type="scientific">Gossypium stocksii</name>
    <dbReference type="NCBI Taxonomy" id="47602"/>
    <lineage>
        <taxon>Eukaryota</taxon>
        <taxon>Viridiplantae</taxon>
        <taxon>Streptophyta</taxon>
        <taxon>Embryophyta</taxon>
        <taxon>Tracheophyta</taxon>
        <taxon>Spermatophyta</taxon>
        <taxon>Magnoliopsida</taxon>
        <taxon>eudicotyledons</taxon>
        <taxon>Gunneridae</taxon>
        <taxon>Pentapetalae</taxon>
        <taxon>rosids</taxon>
        <taxon>malvids</taxon>
        <taxon>Malvales</taxon>
        <taxon>Malvaceae</taxon>
        <taxon>Malvoideae</taxon>
        <taxon>Gossypium</taxon>
    </lineage>
</organism>
<accession>A0A9D3WGD6</accession>
<feature type="compositionally biased region" description="Polar residues" evidence="1">
    <location>
        <begin position="47"/>
        <end position="59"/>
    </location>
</feature>
<feature type="region of interest" description="Disordered" evidence="1">
    <location>
        <begin position="46"/>
        <end position="67"/>
    </location>
</feature>
<feature type="region of interest" description="Disordered" evidence="1">
    <location>
        <begin position="1"/>
        <end position="27"/>
    </location>
</feature>
<name>A0A9D3WGD6_9ROSI</name>
<evidence type="ECO:0000313" key="2">
    <source>
        <dbReference type="EMBL" id="KAH1129402.1"/>
    </source>
</evidence>
<feature type="compositionally biased region" description="Polar residues" evidence="1">
    <location>
        <begin position="16"/>
        <end position="27"/>
    </location>
</feature>
<evidence type="ECO:0000313" key="3">
    <source>
        <dbReference type="Proteomes" id="UP000828251"/>
    </source>
</evidence>
<dbReference type="AlphaFoldDB" id="A0A9D3WGD6"/>
<evidence type="ECO:0000256" key="1">
    <source>
        <dbReference type="SAM" id="MobiDB-lite"/>
    </source>
</evidence>
<proteinExistence type="predicted"/>
<reference evidence="2 3" key="1">
    <citation type="journal article" date="2021" name="Plant Biotechnol. J.">
        <title>Multi-omics assisted identification of the key and species-specific regulatory components of drought-tolerant mechanisms in Gossypium stocksii.</title>
        <authorList>
            <person name="Yu D."/>
            <person name="Ke L."/>
            <person name="Zhang D."/>
            <person name="Wu Y."/>
            <person name="Sun Y."/>
            <person name="Mei J."/>
            <person name="Sun J."/>
            <person name="Sun Y."/>
        </authorList>
    </citation>
    <scope>NUCLEOTIDE SEQUENCE [LARGE SCALE GENOMIC DNA]</scope>
    <source>
        <strain evidence="3">cv. E1</strain>
        <tissue evidence="2">Leaf</tissue>
    </source>
</reference>
<dbReference type="Proteomes" id="UP000828251">
    <property type="component" value="Unassembled WGS sequence"/>
</dbReference>
<dbReference type="EMBL" id="JAIQCV010000001">
    <property type="protein sequence ID" value="KAH1129402.1"/>
    <property type="molecule type" value="Genomic_DNA"/>
</dbReference>
<sequence length="67" mass="7270">MVRTTIRGRDCGGPAQRSTSISHTSTVTPATNMDILPLLDKVCENEGATTTPSKTSIGRRTQKRLRV</sequence>
<gene>
    <name evidence="2" type="ORF">J1N35_000780</name>
</gene>
<comment type="caution">
    <text evidence="2">The sequence shown here is derived from an EMBL/GenBank/DDBJ whole genome shotgun (WGS) entry which is preliminary data.</text>
</comment>
<keyword evidence="3" id="KW-1185">Reference proteome</keyword>